<reference evidence="4 5" key="1">
    <citation type="submission" date="2019-01" db="EMBL/GenBank/DDBJ databases">
        <authorList>
            <person name="Sayadi A."/>
        </authorList>
    </citation>
    <scope>NUCLEOTIDE SEQUENCE [LARGE SCALE GENOMIC DNA]</scope>
</reference>
<keyword evidence="1" id="KW-0433">Leucine-rich repeat</keyword>
<keyword evidence="3" id="KW-0732">Signal</keyword>
<sequence length="477" mass="54220">MLYMYFIVYCFLISPTLSLLPEDDSSCYHRCFHQPAAACPPPGSLCRCRQLPNCKRAAVCCDVNKFTLTEGLGCGNISSDGLVEALHIRNATLDVLNITHPVWRRLRFMTITDGQIKQVVGEFAKHTIVSCLNLSSNGIQKFEPRSLVNLFNLSYLDLSDNNLTDVPRFKMEGAVTLDISQNPSMLCSSVKDILSRPEISFNNENSTTCSSAKTFQWFNSTEFLAISQLKLLHELEKNCFGKCTCEPYRLDMVMGKSPTFAVEVNCSGVKFENKLTSLPTPLPPRTVLLDISNNNITSLKELSDPSYQYLTYLYADNNQISSIQPLEGTSFMNNFESLSLRNNNIKTIETYLLSNIKFYRTAEPRHIKLGLNKLHCDCQTAMEFKVWLLTKIHRVPDYNEIICENINAKVVELDQTKLCQGEQDWTDYIYYIITAEVLLLVGLIAKVSYDYWVFKTAGYLPWPASKMPKLPCDWLCE</sequence>
<evidence type="ECO:0000313" key="4">
    <source>
        <dbReference type="EMBL" id="VEN51315.1"/>
    </source>
</evidence>
<dbReference type="OrthoDB" id="10068119at2759"/>
<keyword evidence="5" id="KW-1185">Reference proteome</keyword>
<gene>
    <name evidence="4" type="ORF">CALMAC_LOCUS11824</name>
</gene>
<name>A0A653CTQ3_CALMS</name>
<dbReference type="Pfam" id="PF13855">
    <property type="entry name" value="LRR_8"/>
    <property type="match status" value="1"/>
</dbReference>
<dbReference type="Gene3D" id="3.80.10.10">
    <property type="entry name" value="Ribonuclease Inhibitor"/>
    <property type="match status" value="2"/>
</dbReference>
<feature type="signal peptide" evidence="3">
    <location>
        <begin position="1"/>
        <end position="18"/>
    </location>
</feature>
<evidence type="ECO:0008006" key="6">
    <source>
        <dbReference type="Google" id="ProtNLM"/>
    </source>
</evidence>
<dbReference type="Proteomes" id="UP000410492">
    <property type="component" value="Unassembled WGS sequence"/>
</dbReference>
<dbReference type="InterPro" id="IPR001611">
    <property type="entry name" value="Leu-rich_rpt"/>
</dbReference>
<dbReference type="InterPro" id="IPR032675">
    <property type="entry name" value="LRR_dom_sf"/>
</dbReference>
<evidence type="ECO:0000256" key="1">
    <source>
        <dbReference type="ARBA" id="ARBA00022614"/>
    </source>
</evidence>
<proteinExistence type="predicted"/>
<keyword evidence="2" id="KW-0677">Repeat</keyword>
<evidence type="ECO:0000256" key="3">
    <source>
        <dbReference type="SAM" id="SignalP"/>
    </source>
</evidence>
<dbReference type="SUPFAM" id="SSF52058">
    <property type="entry name" value="L domain-like"/>
    <property type="match status" value="1"/>
</dbReference>
<feature type="chain" id="PRO_5024946894" description="LRRNT domain-containing protein" evidence="3">
    <location>
        <begin position="19"/>
        <end position="477"/>
    </location>
</feature>
<protein>
    <recommendedName>
        <fullName evidence="6">LRRNT domain-containing protein</fullName>
    </recommendedName>
</protein>
<dbReference type="InterPro" id="IPR050333">
    <property type="entry name" value="SLRP"/>
</dbReference>
<evidence type="ECO:0000256" key="2">
    <source>
        <dbReference type="ARBA" id="ARBA00022737"/>
    </source>
</evidence>
<evidence type="ECO:0000313" key="5">
    <source>
        <dbReference type="Proteomes" id="UP000410492"/>
    </source>
</evidence>
<dbReference type="AlphaFoldDB" id="A0A653CTQ3"/>
<dbReference type="EMBL" id="CAACVG010008875">
    <property type="protein sequence ID" value="VEN51315.1"/>
    <property type="molecule type" value="Genomic_DNA"/>
</dbReference>
<accession>A0A653CTQ3</accession>
<dbReference type="PANTHER" id="PTHR45712">
    <property type="entry name" value="AGAP008170-PA"/>
    <property type="match status" value="1"/>
</dbReference>
<dbReference type="PANTHER" id="PTHR45712:SF22">
    <property type="entry name" value="INSULIN-LIKE GROWTH FACTOR-BINDING PROTEIN COMPLEX ACID LABILE SUBUNIT"/>
    <property type="match status" value="1"/>
</dbReference>
<organism evidence="4 5">
    <name type="scientific">Callosobruchus maculatus</name>
    <name type="common">Southern cowpea weevil</name>
    <name type="synonym">Pulse bruchid</name>
    <dbReference type="NCBI Taxonomy" id="64391"/>
    <lineage>
        <taxon>Eukaryota</taxon>
        <taxon>Metazoa</taxon>
        <taxon>Ecdysozoa</taxon>
        <taxon>Arthropoda</taxon>
        <taxon>Hexapoda</taxon>
        <taxon>Insecta</taxon>
        <taxon>Pterygota</taxon>
        <taxon>Neoptera</taxon>
        <taxon>Endopterygota</taxon>
        <taxon>Coleoptera</taxon>
        <taxon>Polyphaga</taxon>
        <taxon>Cucujiformia</taxon>
        <taxon>Chrysomeloidea</taxon>
        <taxon>Chrysomelidae</taxon>
        <taxon>Bruchinae</taxon>
        <taxon>Bruchini</taxon>
        <taxon>Callosobruchus</taxon>
    </lineage>
</organism>
<dbReference type="PROSITE" id="PS51450">
    <property type="entry name" value="LRR"/>
    <property type="match status" value="2"/>
</dbReference>